<keyword evidence="1" id="KW-0328">Glycosyltransferase</keyword>
<dbReference type="EMBL" id="JAGGLI010000033">
    <property type="protein sequence ID" value="MBP2028603.1"/>
    <property type="molecule type" value="Genomic_DNA"/>
</dbReference>
<organism evidence="3 4">
    <name type="scientific">Acetoanaerobium pronyense</name>
    <dbReference type="NCBI Taxonomy" id="1482736"/>
    <lineage>
        <taxon>Bacteria</taxon>
        <taxon>Bacillati</taxon>
        <taxon>Bacillota</taxon>
        <taxon>Clostridia</taxon>
        <taxon>Peptostreptococcales</taxon>
        <taxon>Filifactoraceae</taxon>
        <taxon>Acetoanaerobium</taxon>
    </lineage>
</organism>
<evidence type="ECO:0000313" key="4">
    <source>
        <dbReference type="Proteomes" id="UP001314903"/>
    </source>
</evidence>
<protein>
    <submittedName>
        <fullName evidence="3">Uncharacterized protein YaiE (UPF0345 family)</fullName>
    </submittedName>
</protein>
<accession>A0ABS4KLE3</accession>
<dbReference type="Pfam" id="PF06865">
    <property type="entry name" value="Ppnp"/>
    <property type="match status" value="1"/>
</dbReference>
<dbReference type="SUPFAM" id="SSF51182">
    <property type="entry name" value="RmlC-like cupins"/>
    <property type="match status" value="1"/>
</dbReference>
<evidence type="ECO:0000313" key="3">
    <source>
        <dbReference type="EMBL" id="MBP2028603.1"/>
    </source>
</evidence>
<reference evidence="3 4" key="1">
    <citation type="submission" date="2021-03" db="EMBL/GenBank/DDBJ databases">
        <title>Genomic Encyclopedia of Type Strains, Phase IV (KMG-IV): sequencing the most valuable type-strain genomes for metagenomic binning, comparative biology and taxonomic classification.</title>
        <authorList>
            <person name="Goeker M."/>
        </authorList>
    </citation>
    <scope>NUCLEOTIDE SEQUENCE [LARGE SCALE GENOMIC DNA]</scope>
    <source>
        <strain evidence="3 4">DSM 27512</strain>
    </source>
</reference>
<evidence type="ECO:0000256" key="2">
    <source>
        <dbReference type="ARBA" id="ARBA00022679"/>
    </source>
</evidence>
<name>A0ABS4KLE3_9FIRM</name>
<keyword evidence="2" id="KW-0808">Transferase</keyword>
<dbReference type="RefSeq" id="WP_245330889.1">
    <property type="nucleotide sequence ID" value="NZ_JAGGLI010000033.1"/>
</dbReference>
<comment type="caution">
    <text evidence="3">The sequence shown here is derived from an EMBL/GenBank/DDBJ whole genome shotgun (WGS) entry which is preliminary data.</text>
</comment>
<evidence type="ECO:0000256" key="1">
    <source>
        <dbReference type="ARBA" id="ARBA00022676"/>
    </source>
</evidence>
<dbReference type="PANTHER" id="PTHR36540:SF1">
    <property type="entry name" value="PYRIMIDINE_PURINE NUCLEOSIDE PHOSPHORYLASE"/>
    <property type="match status" value="1"/>
</dbReference>
<sequence length="93" mass="10403">MLHVNEYFEGKVKSIGCNNSEGELTVGVMAVGEFTFSTSKKEFMTVVSGTLEVTLPGETKSRVVTKNEQFIVPANEEFQVKVPEITIYTCRYE</sequence>
<dbReference type="PANTHER" id="PTHR36540">
    <property type="entry name" value="PYRIMIDINE/PURINE NUCLEOSIDE PHOSPHORYLASE"/>
    <property type="match status" value="1"/>
</dbReference>
<dbReference type="Gene3D" id="2.60.120.10">
    <property type="entry name" value="Jelly Rolls"/>
    <property type="match status" value="1"/>
</dbReference>
<gene>
    <name evidence="3" type="ORF">J2Z35_002433</name>
</gene>
<dbReference type="InterPro" id="IPR009664">
    <property type="entry name" value="Ppnp"/>
</dbReference>
<dbReference type="Proteomes" id="UP001314903">
    <property type="component" value="Unassembled WGS sequence"/>
</dbReference>
<dbReference type="InterPro" id="IPR011051">
    <property type="entry name" value="RmlC_Cupin_sf"/>
</dbReference>
<proteinExistence type="predicted"/>
<keyword evidence="4" id="KW-1185">Reference proteome</keyword>
<dbReference type="InterPro" id="IPR014710">
    <property type="entry name" value="RmlC-like_jellyroll"/>
</dbReference>